<dbReference type="InterPro" id="IPR011048">
    <property type="entry name" value="Haem_d1_sf"/>
</dbReference>
<evidence type="ECO:0000313" key="2">
    <source>
        <dbReference type="Proteomes" id="UP000615446"/>
    </source>
</evidence>
<reference evidence="1" key="1">
    <citation type="submission" date="2019-10" db="EMBL/GenBank/DDBJ databases">
        <title>Conservation and host-specific expression of non-tandemly repeated heterogenous ribosome RNA gene in arbuscular mycorrhizal fungi.</title>
        <authorList>
            <person name="Maeda T."/>
            <person name="Kobayashi Y."/>
            <person name="Nakagawa T."/>
            <person name="Ezawa T."/>
            <person name="Yamaguchi K."/>
            <person name="Bino T."/>
            <person name="Nishimoto Y."/>
            <person name="Shigenobu S."/>
            <person name="Kawaguchi M."/>
        </authorList>
    </citation>
    <scope>NUCLEOTIDE SEQUENCE</scope>
    <source>
        <strain evidence="1">HR1</strain>
    </source>
</reference>
<evidence type="ECO:0000313" key="1">
    <source>
        <dbReference type="EMBL" id="GES96755.1"/>
    </source>
</evidence>
<protein>
    <submittedName>
        <fullName evidence="1">Uncharacterized protein</fullName>
    </submittedName>
</protein>
<dbReference type="SUPFAM" id="SSF51004">
    <property type="entry name" value="C-terminal (heme d1) domain of cytochrome cd1-nitrite reductase"/>
    <property type="match status" value="1"/>
</dbReference>
<gene>
    <name evidence="1" type="ORF">RCL2_002337300</name>
</gene>
<dbReference type="Proteomes" id="UP000615446">
    <property type="component" value="Unassembled WGS sequence"/>
</dbReference>
<dbReference type="OrthoDB" id="2342150at2759"/>
<dbReference type="EMBL" id="BLAL01000252">
    <property type="protein sequence ID" value="GES96755.1"/>
    <property type="molecule type" value="Genomic_DNA"/>
</dbReference>
<comment type="caution">
    <text evidence="1">The sequence shown here is derived from an EMBL/GenBank/DDBJ whole genome shotgun (WGS) entry which is preliminary data.</text>
</comment>
<proteinExistence type="predicted"/>
<organism evidence="1 2">
    <name type="scientific">Rhizophagus clarus</name>
    <dbReference type="NCBI Taxonomy" id="94130"/>
    <lineage>
        <taxon>Eukaryota</taxon>
        <taxon>Fungi</taxon>
        <taxon>Fungi incertae sedis</taxon>
        <taxon>Mucoromycota</taxon>
        <taxon>Glomeromycotina</taxon>
        <taxon>Glomeromycetes</taxon>
        <taxon>Glomerales</taxon>
        <taxon>Glomeraceae</taxon>
        <taxon>Rhizophagus</taxon>
    </lineage>
</organism>
<name>A0A8H3QY67_9GLOM</name>
<dbReference type="AlphaFoldDB" id="A0A8H3QY67"/>
<sequence length="379" mass="42450">MGWPKNLLASNWGSSTAMAPNGENIVVFANHMYEVTPGGRYTQIGSEWPNIVAATTNANFIYAIRPDGFIYKISTSSYTNVFKWAEAGGGWEKAKTIFAYNDHIYVVLDAIWEIRLDGTYQNVQNDNWGATRSITVIGDYAYSVHDSGKIYKINLKDWTYRILSNGWENTLQLLTLDNKLFAYDVFLTIVDTNTGEKTVVHTDNWNAKVAGCATANAMFGKSIPALLLLSSFCVAVLKKDHPISEQIICMRLVPINNSPATEILLKISLFSSTGECLPFDKKNTIRILFDTADARFRYEVQRLSDLFEHDVSVNSVKNGLYKRVFAIKKKLKLSRAPYSSDEKGFVSIWNAGNSELSSGVSIGELTIIFGIYIPPHWQT</sequence>
<accession>A0A8H3QY67</accession>